<sequence length="106" mass="11391">MLSSLQQDHLLRLPPPLLAIPGGDCMNGVLQQWKSSSAFAGTKLCKGGLYIGCLTEVGKQARCQLFHADFCPVSIAQLAQQAVAFGLLLVLGTRMHVQLWAPSTEV</sequence>
<protein>
    <submittedName>
        <fullName evidence="1">Uncharacterized protein</fullName>
    </submittedName>
</protein>
<dbReference type="EMBL" id="HBGE01090754">
    <property type="protein sequence ID" value="CAD9177280.1"/>
    <property type="molecule type" value="Transcribed_RNA"/>
</dbReference>
<evidence type="ECO:0000313" key="1">
    <source>
        <dbReference type="EMBL" id="CAD9177280.1"/>
    </source>
</evidence>
<accession>A0A7S1RXL7</accession>
<dbReference type="AlphaFoldDB" id="A0A7S1RXL7"/>
<reference evidence="1" key="1">
    <citation type="submission" date="2021-01" db="EMBL/GenBank/DDBJ databases">
        <authorList>
            <person name="Corre E."/>
            <person name="Pelletier E."/>
            <person name="Niang G."/>
            <person name="Scheremetjew M."/>
            <person name="Finn R."/>
            <person name="Kale V."/>
            <person name="Holt S."/>
            <person name="Cochrane G."/>
            <person name="Meng A."/>
            <person name="Brown T."/>
            <person name="Cohen L."/>
        </authorList>
    </citation>
    <scope>NUCLEOTIDE SEQUENCE</scope>
    <source>
        <strain evidence="1">OF101</strain>
    </source>
</reference>
<proteinExistence type="predicted"/>
<organism evidence="1">
    <name type="scientific">Alexandrium catenella</name>
    <name type="common">Red tide dinoflagellate</name>
    <name type="synonym">Gonyaulax catenella</name>
    <dbReference type="NCBI Taxonomy" id="2925"/>
    <lineage>
        <taxon>Eukaryota</taxon>
        <taxon>Sar</taxon>
        <taxon>Alveolata</taxon>
        <taxon>Dinophyceae</taxon>
        <taxon>Gonyaulacales</taxon>
        <taxon>Pyrocystaceae</taxon>
        <taxon>Alexandrium</taxon>
    </lineage>
</organism>
<name>A0A7S1RXL7_ALECA</name>
<gene>
    <name evidence="1" type="ORF">ACAT0790_LOCUS54049</name>
</gene>